<dbReference type="PANTHER" id="PTHR37292">
    <property type="entry name" value="VNG6097C"/>
    <property type="match status" value="1"/>
</dbReference>
<feature type="domain" description="GmrSD restriction endonucleases N-terminal" evidence="1">
    <location>
        <begin position="15"/>
        <end position="216"/>
    </location>
</feature>
<dbReference type="EMBL" id="FZOC01000001">
    <property type="protein sequence ID" value="SNR64060.1"/>
    <property type="molecule type" value="Genomic_DNA"/>
</dbReference>
<accession>A0A238XZC3</accession>
<name>A0A238XZC3_9BACT</name>
<protein>
    <recommendedName>
        <fullName evidence="1">GmrSD restriction endonucleases N-terminal domain-containing protein</fullName>
    </recommendedName>
</protein>
<reference evidence="2 3" key="1">
    <citation type="submission" date="2017-06" db="EMBL/GenBank/DDBJ databases">
        <authorList>
            <person name="Kim H.J."/>
            <person name="Triplett B.A."/>
        </authorList>
    </citation>
    <scope>NUCLEOTIDE SEQUENCE [LARGE SCALE GENOMIC DNA]</scope>
    <source>
        <strain evidence="2 3">DSM 13116</strain>
    </source>
</reference>
<dbReference type="AlphaFoldDB" id="A0A238XZC3"/>
<proteinExistence type="predicted"/>
<dbReference type="Proteomes" id="UP000198324">
    <property type="component" value="Unassembled WGS sequence"/>
</dbReference>
<dbReference type="InterPro" id="IPR004919">
    <property type="entry name" value="GmrSD_N"/>
</dbReference>
<evidence type="ECO:0000259" key="1">
    <source>
        <dbReference type="Pfam" id="PF03235"/>
    </source>
</evidence>
<sequence>MPPCYSVNSHPVETILSWVKAGEIAIPEIQRPFVWDATNVRDLLDSLFQGYPVGYLIAWRNPSVRLRDGSLSEGKKVLIDGQQRVTALMAAVLGYQVLTKEYKLTRIRIAFNPLSRKFEVLNPAIEKDVTWIPDISEAMKNAANPFTVFKAYCAQNPTVDQEQVMQSITDLLAIRNNLIGFVELAHDLDIETVTDIFIRINSKGVVLNQSDFAMSKIAASESYGGPMLRKAIDYFCHMAVAPEFYGQIAERDPEFAATDWFKKMAWLKDENDDLYDPSYTDMLRVACIAAFERGKLSDLVSLLSGRNFETRQYEDEIAAESFVRLGEGIMDFIKETHFQRFLMIIRSAGFIAPGLIRSQNALNFAYALYLKLRRDKYDPAVIERTVRRWFVLSLLTARYSGAFESQFDSDIKRAKEGDFSEFLAQTEQAVLSDSFWSFGLVQELEKASTNSPYLNLFWAAQVKLEDRGFLSRDITVGQLIAHQGDIHHIFPRDYLKKFGMKQGAYNQIANFVFTQSEINIRIGNKAPKAYFAEALEQCAGGPLKLGGINDRVELENNLIQNCIPGASLDLEQGDYAEFLKARRELMAQKIKTYYNTL</sequence>
<dbReference type="PANTHER" id="PTHR37292:SF2">
    <property type="entry name" value="DUF262 DOMAIN-CONTAINING PROTEIN"/>
    <property type="match status" value="1"/>
</dbReference>
<keyword evidence="3" id="KW-1185">Reference proteome</keyword>
<dbReference type="Pfam" id="PF03235">
    <property type="entry name" value="GmrSD_N"/>
    <property type="match status" value="1"/>
</dbReference>
<gene>
    <name evidence="2" type="ORF">SAMN04488503_0541</name>
</gene>
<evidence type="ECO:0000313" key="3">
    <source>
        <dbReference type="Proteomes" id="UP000198324"/>
    </source>
</evidence>
<evidence type="ECO:0000313" key="2">
    <source>
        <dbReference type="EMBL" id="SNR64060.1"/>
    </source>
</evidence>
<dbReference type="RefSeq" id="WP_089271442.1">
    <property type="nucleotide sequence ID" value="NZ_FZOC01000001.1"/>
</dbReference>
<dbReference type="OrthoDB" id="9798761at2"/>
<organism evidence="2 3">
    <name type="scientific">Humidesulfovibrio mexicanus</name>
    <dbReference type="NCBI Taxonomy" id="147047"/>
    <lineage>
        <taxon>Bacteria</taxon>
        <taxon>Pseudomonadati</taxon>
        <taxon>Thermodesulfobacteriota</taxon>
        <taxon>Desulfovibrionia</taxon>
        <taxon>Desulfovibrionales</taxon>
        <taxon>Desulfovibrionaceae</taxon>
        <taxon>Humidesulfovibrio</taxon>
    </lineage>
</organism>